<dbReference type="AlphaFoldDB" id="F0Y0J9"/>
<sequence length="501" mass="55185">MSFNRLLKEASAEAKDDYSPLPPREAKGAKGGATPPLDAAAAAELVNLVSEYLFDLFDANLMDEFLALEKFEVDCADEFDPDAEEFTFAQERLHREFVGMMEGYVEAYIAGLGRSLDDFYEAVRLQRDDESQGGSDARECVEVLFEMADITVWATGMRARARHRRLEREAPKLAPPRPRPAASPCEVYLETLQHLRPEGPWAELRELPDHRWRTFDLSAKFARVLAERRVARPAEATMILRLLFEEDEVGKRALAARDDPSGQRWDGGGWAPTEGDLAGVRPGTRPLTAGEVVENWDEVLRWRCLAAWQAEDRAFSEDAIDAACAATIRSRLRTDAAGVADALSWRPDALRALRAACDAGTVDEALVLVRADLLGFANAPDDRETLEGWRRVVGGVLPGADCALATGALDVADEIDLYDGQTLYYGGSPQLTLQLGAALKQEVDARTAGLHLCRWVKRWTPGGAPPPTLTSFNIIQLENDHRDFRLALGLTPSPGGKGARD</sequence>
<reference evidence="2 3" key="1">
    <citation type="journal article" date="2011" name="Proc. Natl. Acad. Sci. U.S.A.">
        <title>Niche of harmful alga Aureococcus anophagefferens revealed through ecogenomics.</title>
        <authorList>
            <person name="Gobler C.J."/>
            <person name="Berry D.L."/>
            <person name="Dyhrman S.T."/>
            <person name="Wilhelm S.W."/>
            <person name="Salamov A."/>
            <person name="Lobanov A.V."/>
            <person name="Zhang Y."/>
            <person name="Collier J.L."/>
            <person name="Wurch L.L."/>
            <person name="Kustka A.B."/>
            <person name="Dill B.D."/>
            <person name="Shah M."/>
            <person name="VerBerkmoes N.C."/>
            <person name="Kuo A."/>
            <person name="Terry A."/>
            <person name="Pangilinan J."/>
            <person name="Lindquist E.A."/>
            <person name="Lucas S."/>
            <person name="Paulsen I.T."/>
            <person name="Hattenrath-Lehmann T.K."/>
            <person name="Talmage S.C."/>
            <person name="Walker E.A."/>
            <person name="Koch F."/>
            <person name="Burson A.M."/>
            <person name="Marcoval M.A."/>
            <person name="Tang Y.Z."/>
            <person name="Lecleir G.R."/>
            <person name="Coyne K.J."/>
            <person name="Berg G.M."/>
            <person name="Bertrand E.M."/>
            <person name="Saito M.A."/>
            <person name="Gladyshev V.N."/>
            <person name="Grigoriev I.V."/>
        </authorList>
    </citation>
    <scope>NUCLEOTIDE SEQUENCE [LARGE SCALE GENOMIC DNA]</scope>
    <source>
        <strain evidence="3">CCMP 1984</strain>
    </source>
</reference>
<dbReference type="OrthoDB" id="203191at2759"/>
<organism evidence="3">
    <name type="scientific">Aureococcus anophagefferens</name>
    <name type="common">Harmful bloom alga</name>
    <dbReference type="NCBI Taxonomy" id="44056"/>
    <lineage>
        <taxon>Eukaryota</taxon>
        <taxon>Sar</taxon>
        <taxon>Stramenopiles</taxon>
        <taxon>Ochrophyta</taxon>
        <taxon>Pelagophyceae</taxon>
        <taxon>Pelagomonadales</taxon>
        <taxon>Pelagomonadaceae</taxon>
        <taxon>Aureococcus</taxon>
    </lineage>
</organism>
<feature type="compositionally biased region" description="Basic and acidic residues" evidence="1">
    <location>
        <begin position="1"/>
        <end position="28"/>
    </location>
</feature>
<dbReference type="Gene3D" id="1.20.1520.10">
    <property type="entry name" value="ADP-ribosylation factor-like 2-binding protein, domain"/>
    <property type="match status" value="1"/>
</dbReference>
<evidence type="ECO:0000256" key="1">
    <source>
        <dbReference type="SAM" id="MobiDB-lite"/>
    </source>
</evidence>
<accession>F0Y0J9</accession>
<feature type="region of interest" description="Disordered" evidence="1">
    <location>
        <begin position="258"/>
        <end position="282"/>
    </location>
</feature>
<dbReference type="EMBL" id="GL833122">
    <property type="protein sequence ID" value="EGB11235.1"/>
    <property type="molecule type" value="Genomic_DNA"/>
</dbReference>
<dbReference type="InParanoid" id="F0Y0J9"/>
<dbReference type="GeneID" id="20223525"/>
<dbReference type="Proteomes" id="UP000002729">
    <property type="component" value="Unassembled WGS sequence"/>
</dbReference>
<dbReference type="RefSeq" id="XP_009033625.1">
    <property type="nucleotide sequence ID" value="XM_009035377.1"/>
</dbReference>
<name>F0Y0J9_AURAN</name>
<protein>
    <submittedName>
        <fullName evidence="2">Uncharacterized protein</fullName>
    </submittedName>
</protein>
<dbReference type="KEGG" id="aaf:AURANDRAFT_61571"/>
<dbReference type="InterPro" id="IPR042541">
    <property type="entry name" value="BART_sf"/>
</dbReference>
<proteinExistence type="predicted"/>
<keyword evidence="3" id="KW-1185">Reference proteome</keyword>
<evidence type="ECO:0000313" key="2">
    <source>
        <dbReference type="EMBL" id="EGB11235.1"/>
    </source>
</evidence>
<feature type="region of interest" description="Disordered" evidence="1">
    <location>
        <begin position="1"/>
        <end position="33"/>
    </location>
</feature>
<gene>
    <name evidence="2" type="ORF">AURANDRAFT_61571</name>
</gene>
<evidence type="ECO:0000313" key="3">
    <source>
        <dbReference type="Proteomes" id="UP000002729"/>
    </source>
</evidence>